<dbReference type="InterPro" id="IPR001264">
    <property type="entry name" value="Glyco_trans_51"/>
</dbReference>
<evidence type="ECO:0000313" key="14">
    <source>
        <dbReference type="Proteomes" id="UP000238034"/>
    </source>
</evidence>
<dbReference type="EC" id="2.4.99.28" evidence="11"/>
<dbReference type="PANTHER" id="PTHR30400:SF0">
    <property type="entry name" value="BIOSYNTHETIC PEPTIDOGLYCAN TRANSGLYCOSYLASE"/>
    <property type="match status" value="1"/>
</dbReference>
<comment type="function">
    <text evidence="11">Peptidoglycan polymerase that catalyzes glycan chain elongation from lipid-linked precursors.</text>
</comment>
<reference evidence="13 14" key="1">
    <citation type="submission" date="2018-03" db="EMBL/GenBank/DDBJ databases">
        <title>Genomic Encyclopedia of Type Strains, Phase III (KMG-III): the genomes of soil and plant-associated and newly described type strains.</title>
        <authorList>
            <person name="Whitman W."/>
        </authorList>
    </citation>
    <scope>NUCLEOTIDE SEQUENCE [LARGE SCALE GENOMIC DNA]</scope>
    <source>
        <strain evidence="13 14">CGMCC 1.9313</strain>
    </source>
</reference>
<keyword evidence="5 11" id="KW-0812">Transmembrane</keyword>
<evidence type="ECO:0000256" key="10">
    <source>
        <dbReference type="ARBA" id="ARBA00023316"/>
    </source>
</evidence>
<evidence type="ECO:0000313" key="13">
    <source>
        <dbReference type="EMBL" id="PRY55132.1"/>
    </source>
</evidence>
<accession>A0A2T0UB59</accession>
<keyword evidence="10 11" id="KW-0961">Cell wall biogenesis/degradation</keyword>
<dbReference type="AlphaFoldDB" id="A0A2T0UB59"/>
<dbReference type="NCBIfam" id="TIGR02070">
    <property type="entry name" value="mono_pep_trsgly"/>
    <property type="match status" value="1"/>
</dbReference>
<dbReference type="InterPro" id="IPR023346">
    <property type="entry name" value="Lysozyme-like_dom_sf"/>
</dbReference>
<feature type="domain" description="Glycosyl transferase family 51" evidence="12">
    <location>
        <begin position="70"/>
        <end position="233"/>
    </location>
</feature>
<keyword evidence="3 11" id="KW-0328">Glycosyltransferase</keyword>
<dbReference type="GO" id="GO:0009252">
    <property type="term" value="P:peptidoglycan biosynthetic process"/>
    <property type="evidence" value="ECO:0007669"/>
    <property type="project" value="UniProtKB-UniRule"/>
</dbReference>
<evidence type="ECO:0000256" key="4">
    <source>
        <dbReference type="ARBA" id="ARBA00022679"/>
    </source>
</evidence>
<evidence type="ECO:0000259" key="12">
    <source>
        <dbReference type="Pfam" id="PF00912"/>
    </source>
</evidence>
<dbReference type="Gene3D" id="1.10.3810.10">
    <property type="entry name" value="Biosynthetic peptidoglycan transglycosylase-like"/>
    <property type="match status" value="1"/>
</dbReference>
<dbReference type="Pfam" id="PF00912">
    <property type="entry name" value="Transgly"/>
    <property type="match status" value="1"/>
</dbReference>
<dbReference type="GO" id="GO:0016763">
    <property type="term" value="F:pentosyltransferase activity"/>
    <property type="evidence" value="ECO:0007669"/>
    <property type="project" value="InterPro"/>
</dbReference>
<dbReference type="RefSeq" id="WP_106290315.1">
    <property type="nucleotide sequence ID" value="NZ_PVTH01000001.1"/>
</dbReference>
<dbReference type="Proteomes" id="UP000238034">
    <property type="component" value="Unassembled WGS sequence"/>
</dbReference>
<proteinExistence type="inferred from homology"/>
<dbReference type="HAMAP" id="MF_00766">
    <property type="entry name" value="PGT_MtgA"/>
    <property type="match status" value="1"/>
</dbReference>
<evidence type="ECO:0000256" key="11">
    <source>
        <dbReference type="HAMAP-Rule" id="MF_00766"/>
    </source>
</evidence>
<dbReference type="GO" id="GO:0009274">
    <property type="term" value="C:peptidoglycan-based cell wall"/>
    <property type="evidence" value="ECO:0007669"/>
    <property type="project" value="InterPro"/>
</dbReference>
<dbReference type="OrthoDB" id="9766909at2"/>
<keyword evidence="2" id="KW-0997">Cell inner membrane</keyword>
<comment type="similarity">
    <text evidence="11">Belongs to the glycosyltransferase 51 family.</text>
</comment>
<name>A0A2T0UB59_9SPHI</name>
<dbReference type="GO" id="GO:0008955">
    <property type="term" value="F:peptidoglycan glycosyltransferase activity"/>
    <property type="evidence" value="ECO:0007669"/>
    <property type="project" value="UniProtKB-UniRule"/>
</dbReference>
<evidence type="ECO:0000256" key="6">
    <source>
        <dbReference type="ARBA" id="ARBA00022960"/>
    </source>
</evidence>
<organism evidence="13 14">
    <name type="scientific">Arcticibacter pallidicorallinus</name>
    <dbReference type="NCBI Taxonomy" id="1259464"/>
    <lineage>
        <taxon>Bacteria</taxon>
        <taxon>Pseudomonadati</taxon>
        <taxon>Bacteroidota</taxon>
        <taxon>Sphingobacteriia</taxon>
        <taxon>Sphingobacteriales</taxon>
        <taxon>Sphingobacteriaceae</taxon>
        <taxon>Arcticibacter</taxon>
    </lineage>
</organism>
<evidence type="ECO:0000256" key="8">
    <source>
        <dbReference type="ARBA" id="ARBA00022989"/>
    </source>
</evidence>
<evidence type="ECO:0000256" key="1">
    <source>
        <dbReference type="ARBA" id="ARBA00022475"/>
    </source>
</evidence>
<comment type="caution">
    <text evidence="13">The sequence shown here is derived from an EMBL/GenBank/DDBJ whole genome shotgun (WGS) entry which is preliminary data.</text>
</comment>
<dbReference type="InterPro" id="IPR036950">
    <property type="entry name" value="PBP_transglycosylase"/>
</dbReference>
<comment type="pathway">
    <text evidence="11">Cell wall biogenesis; peptidoglycan biosynthesis.</text>
</comment>
<dbReference type="GO" id="GO:0071555">
    <property type="term" value="P:cell wall organization"/>
    <property type="evidence" value="ECO:0007669"/>
    <property type="project" value="UniProtKB-KW"/>
</dbReference>
<comment type="catalytic activity">
    <reaction evidence="11">
        <text>[GlcNAc-(1-&gt;4)-Mur2Ac(oyl-L-Ala-gamma-D-Glu-L-Lys-D-Ala-D-Ala)](n)-di-trans,octa-cis-undecaprenyl diphosphate + beta-D-GlcNAc-(1-&gt;4)-Mur2Ac(oyl-L-Ala-gamma-D-Glu-L-Lys-D-Ala-D-Ala)-di-trans,octa-cis-undecaprenyl diphosphate = [GlcNAc-(1-&gt;4)-Mur2Ac(oyl-L-Ala-gamma-D-Glu-L-Lys-D-Ala-D-Ala)](n+1)-di-trans,octa-cis-undecaprenyl diphosphate + di-trans,octa-cis-undecaprenyl diphosphate + H(+)</text>
        <dbReference type="Rhea" id="RHEA:23708"/>
        <dbReference type="Rhea" id="RHEA-COMP:9602"/>
        <dbReference type="Rhea" id="RHEA-COMP:9603"/>
        <dbReference type="ChEBI" id="CHEBI:15378"/>
        <dbReference type="ChEBI" id="CHEBI:58405"/>
        <dbReference type="ChEBI" id="CHEBI:60033"/>
        <dbReference type="ChEBI" id="CHEBI:78435"/>
        <dbReference type="EC" id="2.4.99.28"/>
    </reaction>
</comment>
<feature type="transmembrane region" description="Helical" evidence="11">
    <location>
        <begin position="27"/>
        <end position="45"/>
    </location>
</feature>
<dbReference type="EMBL" id="PVTH01000001">
    <property type="protein sequence ID" value="PRY55132.1"/>
    <property type="molecule type" value="Genomic_DNA"/>
</dbReference>
<sequence>MARKKSRSTSRSSFFKFPRLLRWVKKIILYFFAISVLWVLLYRFVNPPITWLMVQRAVERKWDGKTWKIDHEWRDYDKMSHNLKVAAIAGEDAGFLEHWGFDADAIQKAYLKNKAGQPIRGGSTITQQTAKNVFLWGGRSWLRKGFEAYFTMLIEIFWSKERILEVYLNVIEMGDGIYGAEAACLEYYSKTAESLSKRQAALLVAVFPNPRKWTPANPTRYIYYKRGLILRNMRFIKLPD</sequence>
<keyword evidence="14" id="KW-1185">Reference proteome</keyword>
<evidence type="ECO:0000256" key="2">
    <source>
        <dbReference type="ARBA" id="ARBA00022519"/>
    </source>
</evidence>
<keyword evidence="6 11" id="KW-0133">Cell shape</keyword>
<dbReference type="SUPFAM" id="SSF53955">
    <property type="entry name" value="Lysozyme-like"/>
    <property type="match status" value="1"/>
</dbReference>
<dbReference type="PANTHER" id="PTHR30400">
    <property type="entry name" value="MONOFUNCTIONAL BIOSYNTHETIC PEPTIDOGLYCAN TRANSGLYCOSYLASE"/>
    <property type="match status" value="1"/>
</dbReference>
<keyword evidence="9 11" id="KW-0472">Membrane</keyword>
<keyword evidence="1 11" id="KW-1003">Cell membrane</keyword>
<protein>
    <recommendedName>
        <fullName evidence="11">Biosynthetic peptidoglycan transglycosylase</fullName>
        <ecNumber evidence="11">2.4.99.28</ecNumber>
    </recommendedName>
    <alternativeName>
        <fullName evidence="11">Glycan polymerase</fullName>
    </alternativeName>
    <alternativeName>
        <fullName evidence="11">Peptidoglycan glycosyltransferase MtgA</fullName>
        <shortName evidence="11">PGT</shortName>
    </alternativeName>
</protein>
<keyword evidence="4 11" id="KW-0808">Transferase</keyword>
<dbReference type="GO" id="GO:0008360">
    <property type="term" value="P:regulation of cell shape"/>
    <property type="evidence" value="ECO:0007669"/>
    <property type="project" value="UniProtKB-KW"/>
</dbReference>
<evidence type="ECO:0000256" key="9">
    <source>
        <dbReference type="ARBA" id="ARBA00023136"/>
    </source>
</evidence>
<evidence type="ECO:0000256" key="7">
    <source>
        <dbReference type="ARBA" id="ARBA00022984"/>
    </source>
</evidence>
<comment type="subcellular location">
    <subcellularLocation>
        <location evidence="11">Cell membrane</location>
        <topology evidence="11">Single-pass membrane protein</topology>
    </subcellularLocation>
</comment>
<gene>
    <name evidence="11" type="primary">mtgA</name>
    <name evidence="13" type="ORF">B0I27_10197</name>
</gene>
<dbReference type="InterPro" id="IPR011812">
    <property type="entry name" value="Pep_trsgly"/>
</dbReference>
<dbReference type="GO" id="GO:0005886">
    <property type="term" value="C:plasma membrane"/>
    <property type="evidence" value="ECO:0007669"/>
    <property type="project" value="UniProtKB-SubCell"/>
</dbReference>
<evidence type="ECO:0000256" key="3">
    <source>
        <dbReference type="ARBA" id="ARBA00022676"/>
    </source>
</evidence>
<keyword evidence="7 11" id="KW-0573">Peptidoglycan synthesis</keyword>
<keyword evidence="8 11" id="KW-1133">Transmembrane helix</keyword>
<dbReference type="UniPathway" id="UPA00219"/>
<evidence type="ECO:0000256" key="5">
    <source>
        <dbReference type="ARBA" id="ARBA00022692"/>
    </source>
</evidence>